<feature type="transmembrane region" description="Helical" evidence="5">
    <location>
        <begin position="323"/>
        <end position="345"/>
    </location>
</feature>
<dbReference type="SUPFAM" id="SSF103473">
    <property type="entry name" value="MFS general substrate transporter"/>
    <property type="match status" value="1"/>
</dbReference>
<evidence type="ECO:0000256" key="2">
    <source>
        <dbReference type="ARBA" id="ARBA00022692"/>
    </source>
</evidence>
<feature type="transmembrane region" description="Helical" evidence="5">
    <location>
        <begin position="97"/>
        <end position="126"/>
    </location>
</feature>
<evidence type="ECO:0000256" key="5">
    <source>
        <dbReference type="SAM" id="Phobius"/>
    </source>
</evidence>
<evidence type="ECO:0000256" key="3">
    <source>
        <dbReference type="ARBA" id="ARBA00022989"/>
    </source>
</evidence>
<feature type="transmembrane region" description="Helical" evidence="5">
    <location>
        <begin position="381"/>
        <end position="401"/>
    </location>
</feature>
<sequence>MDRRVKPKDGSEKNAIIATGRSQDAAADRLQLFAVCLLSFSNALSDTAPTALRPYIEKHYNSSNGLTSLLFFANAIGFIIAAVLIDDVTRCLGRARTYLLCQLLVAVGHATLACAPPLLAFVLAFFPIGFGASFSLALGNVFCGSLGIWALGAMHGAYGIGATINPLVVSLTARASWSQYYVLTLGLVLVSGAFAAYAFWNYEEDEEKAEKAGDGTDDPRPAHVDLHGMLSSVSTGVVMMGAPFVLAYRVVEVSISGWGFSSAAVASPPFNSGAFFWTGITASRFLLCVAQHIDERQVVYGAVVAAAAFQLFTWLGPHVVGNVTSVAVVSLLLGPVYPCAAAVFVSRMRKHERIGGIGVISAFGSAGGAAAPFTTGLVGPAMLHPISIGLFGVMASCWYGLPRKTKRVE</sequence>
<dbReference type="GO" id="GO:0022857">
    <property type="term" value="F:transmembrane transporter activity"/>
    <property type="evidence" value="ECO:0007669"/>
    <property type="project" value="InterPro"/>
</dbReference>
<comment type="caution">
    <text evidence="6">The sequence shown here is derived from an EMBL/GenBank/DDBJ whole genome shotgun (WGS) entry which is preliminary data.</text>
</comment>
<dbReference type="AlphaFoldDB" id="A0AA39X515"/>
<dbReference type="InterPro" id="IPR036259">
    <property type="entry name" value="MFS_trans_sf"/>
</dbReference>
<feature type="transmembrane region" description="Helical" evidence="5">
    <location>
        <begin position="357"/>
        <end position="375"/>
    </location>
</feature>
<dbReference type="Gene3D" id="1.20.1250.20">
    <property type="entry name" value="MFS general substrate transporter like domains"/>
    <property type="match status" value="1"/>
</dbReference>
<comment type="subcellular location">
    <subcellularLocation>
        <location evidence="1">Membrane</location>
        <topology evidence="1">Multi-pass membrane protein</topology>
    </subcellularLocation>
</comment>
<feature type="transmembrane region" description="Helical" evidence="5">
    <location>
        <begin position="298"/>
        <end position="317"/>
    </location>
</feature>
<dbReference type="PANTHER" id="PTHR23514">
    <property type="entry name" value="BYPASS OF STOP CODON PROTEIN 6"/>
    <property type="match status" value="1"/>
</dbReference>
<keyword evidence="3 5" id="KW-1133">Transmembrane helix</keyword>
<feature type="transmembrane region" description="Helical" evidence="5">
    <location>
        <begin position="229"/>
        <end position="251"/>
    </location>
</feature>
<evidence type="ECO:0000313" key="6">
    <source>
        <dbReference type="EMBL" id="KAK0627448.1"/>
    </source>
</evidence>
<evidence type="ECO:0000256" key="4">
    <source>
        <dbReference type="ARBA" id="ARBA00023136"/>
    </source>
</evidence>
<dbReference type="Pfam" id="PF07690">
    <property type="entry name" value="MFS_1"/>
    <property type="match status" value="1"/>
</dbReference>
<organism evidence="6 7">
    <name type="scientific">Immersiella caudata</name>
    <dbReference type="NCBI Taxonomy" id="314043"/>
    <lineage>
        <taxon>Eukaryota</taxon>
        <taxon>Fungi</taxon>
        <taxon>Dikarya</taxon>
        <taxon>Ascomycota</taxon>
        <taxon>Pezizomycotina</taxon>
        <taxon>Sordariomycetes</taxon>
        <taxon>Sordariomycetidae</taxon>
        <taxon>Sordariales</taxon>
        <taxon>Lasiosphaeriaceae</taxon>
        <taxon>Immersiella</taxon>
    </lineage>
</organism>
<dbReference type="PANTHER" id="PTHR23514:SF6">
    <property type="entry name" value="MAJOR FACILITATOR SUPERFAMILY (MFS) PROFILE DOMAIN-CONTAINING PROTEIN"/>
    <property type="match status" value="1"/>
</dbReference>
<evidence type="ECO:0000256" key="1">
    <source>
        <dbReference type="ARBA" id="ARBA00004141"/>
    </source>
</evidence>
<dbReference type="GO" id="GO:0016020">
    <property type="term" value="C:membrane"/>
    <property type="evidence" value="ECO:0007669"/>
    <property type="project" value="UniProtKB-SubCell"/>
</dbReference>
<dbReference type="InterPro" id="IPR011701">
    <property type="entry name" value="MFS"/>
</dbReference>
<evidence type="ECO:0000313" key="7">
    <source>
        <dbReference type="Proteomes" id="UP001175000"/>
    </source>
</evidence>
<dbReference type="EMBL" id="JAULSU010000002">
    <property type="protein sequence ID" value="KAK0627448.1"/>
    <property type="molecule type" value="Genomic_DNA"/>
</dbReference>
<keyword evidence="2 5" id="KW-0812">Transmembrane</keyword>
<feature type="transmembrane region" description="Helical" evidence="5">
    <location>
        <begin position="146"/>
        <end position="168"/>
    </location>
</feature>
<keyword evidence="4 5" id="KW-0472">Membrane</keyword>
<name>A0AA39X515_9PEZI</name>
<proteinExistence type="predicted"/>
<accession>A0AA39X515</accession>
<keyword evidence="7" id="KW-1185">Reference proteome</keyword>
<reference evidence="6" key="1">
    <citation type="submission" date="2023-06" db="EMBL/GenBank/DDBJ databases">
        <title>Genome-scale phylogeny and comparative genomics of the fungal order Sordariales.</title>
        <authorList>
            <consortium name="Lawrence Berkeley National Laboratory"/>
            <person name="Hensen N."/>
            <person name="Bonometti L."/>
            <person name="Westerberg I."/>
            <person name="Brannstrom I.O."/>
            <person name="Guillou S."/>
            <person name="Cros-Aarteil S."/>
            <person name="Calhoun S."/>
            <person name="Haridas S."/>
            <person name="Kuo A."/>
            <person name="Mondo S."/>
            <person name="Pangilinan J."/>
            <person name="Riley R."/>
            <person name="Labutti K."/>
            <person name="Andreopoulos B."/>
            <person name="Lipzen A."/>
            <person name="Chen C."/>
            <person name="Yanf M."/>
            <person name="Daum C."/>
            <person name="Ng V."/>
            <person name="Clum A."/>
            <person name="Steindorff A."/>
            <person name="Ohm R."/>
            <person name="Martin F."/>
            <person name="Silar P."/>
            <person name="Natvig D."/>
            <person name="Lalanne C."/>
            <person name="Gautier V."/>
            <person name="Ament-Velasquez S.L."/>
            <person name="Kruys A."/>
            <person name="Hutchinson M.I."/>
            <person name="Powell A.J."/>
            <person name="Barry K."/>
            <person name="Miller A.N."/>
            <person name="Grigoriev I.V."/>
            <person name="Debuchy R."/>
            <person name="Gladieux P."/>
            <person name="Thoren M.H."/>
            <person name="Johannesson H."/>
        </authorList>
    </citation>
    <scope>NUCLEOTIDE SEQUENCE</scope>
    <source>
        <strain evidence="6">CBS 606.72</strain>
    </source>
</reference>
<gene>
    <name evidence="6" type="ORF">B0T14DRAFT_535265</name>
</gene>
<feature type="transmembrane region" description="Helical" evidence="5">
    <location>
        <begin position="69"/>
        <end position="85"/>
    </location>
</feature>
<dbReference type="Proteomes" id="UP001175000">
    <property type="component" value="Unassembled WGS sequence"/>
</dbReference>
<feature type="transmembrane region" description="Helical" evidence="5">
    <location>
        <begin position="180"/>
        <end position="200"/>
    </location>
</feature>
<protein>
    <submittedName>
        <fullName evidence="6">Major facilitator superfamily domain-containing protein</fullName>
    </submittedName>
</protein>
<dbReference type="InterPro" id="IPR051788">
    <property type="entry name" value="MFS_Transporter"/>
</dbReference>